<dbReference type="OrthoDB" id="1417267at2759"/>
<comment type="caution">
    <text evidence="3">The sequence shown here is derived from an EMBL/GenBank/DDBJ whole genome shotgun (WGS) entry which is preliminary data.</text>
</comment>
<evidence type="ECO:0000313" key="4">
    <source>
        <dbReference type="Proteomes" id="UP000653305"/>
    </source>
</evidence>
<feature type="chain" id="PRO_5032807916" description="LysM domain-containing protein" evidence="1">
    <location>
        <begin position="27"/>
        <end position="93"/>
    </location>
</feature>
<gene>
    <name evidence="3" type="ORF">PHJA_001995900</name>
</gene>
<reference evidence="3" key="1">
    <citation type="submission" date="2020-07" db="EMBL/GenBank/DDBJ databases">
        <title>Ethylene signaling mediates host invasion by parasitic plants.</title>
        <authorList>
            <person name="Yoshida S."/>
        </authorList>
    </citation>
    <scope>NUCLEOTIDE SEQUENCE</scope>
    <source>
        <strain evidence="3">Okayama</strain>
    </source>
</reference>
<evidence type="ECO:0000256" key="1">
    <source>
        <dbReference type="SAM" id="SignalP"/>
    </source>
</evidence>
<evidence type="ECO:0000259" key="2">
    <source>
        <dbReference type="Pfam" id="PF01476"/>
    </source>
</evidence>
<dbReference type="Pfam" id="PF01476">
    <property type="entry name" value="LysM"/>
    <property type="match status" value="1"/>
</dbReference>
<protein>
    <recommendedName>
        <fullName evidence="2">LysM domain-containing protein</fullName>
    </recommendedName>
</protein>
<dbReference type="Gene3D" id="3.10.350.10">
    <property type="entry name" value="LysM domain"/>
    <property type="match status" value="1"/>
</dbReference>
<keyword evidence="1" id="KW-0732">Signal</keyword>
<dbReference type="InterPro" id="IPR036779">
    <property type="entry name" value="LysM_dom_sf"/>
</dbReference>
<dbReference type="EMBL" id="BMAC01000531">
    <property type="protein sequence ID" value="GFP98520.1"/>
    <property type="molecule type" value="Genomic_DNA"/>
</dbReference>
<proteinExistence type="predicted"/>
<dbReference type="CDD" id="cd00118">
    <property type="entry name" value="LysM"/>
    <property type="match status" value="1"/>
</dbReference>
<feature type="signal peptide" evidence="1">
    <location>
        <begin position="1"/>
        <end position="26"/>
    </location>
</feature>
<dbReference type="InterPro" id="IPR018392">
    <property type="entry name" value="LysM"/>
</dbReference>
<accession>A0A830CFS8</accession>
<evidence type="ECO:0000313" key="3">
    <source>
        <dbReference type="EMBL" id="GFP98520.1"/>
    </source>
</evidence>
<name>A0A830CFS8_9LAMI</name>
<dbReference type="PANTHER" id="PTHR33648:SF15">
    <property type="entry name" value="OS04G0572800 PROTEIN"/>
    <property type="match status" value="1"/>
</dbReference>
<dbReference type="PANTHER" id="PTHR33648">
    <property type="entry name" value="EMBRYO SAC 1"/>
    <property type="match status" value="1"/>
</dbReference>
<dbReference type="Proteomes" id="UP000653305">
    <property type="component" value="Unassembled WGS sequence"/>
</dbReference>
<feature type="domain" description="LysM" evidence="2">
    <location>
        <begin position="46"/>
        <end position="87"/>
    </location>
</feature>
<sequence length="93" mass="10479">MGFWCNIVVLFILLLVASCCVSRAYAIDDTISNVSNNEKVLCDEIYQVKEGETLHSISDKCNDPFILENNPHVQQHDDVFPGLVIRISRNLLA</sequence>
<dbReference type="AlphaFoldDB" id="A0A830CFS8"/>
<organism evidence="3 4">
    <name type="scientific">Phtheirospermum japonicum</name>
    <dbReference type="NCBI Taxonomy" id="374723"/>
    <lineage>
        <taxon>Eukaryota</taxon>
        <taxon>Viridiplantae</taxon>
        <taxon>Streptophyta</taxon>
        <taxon>Embryophyta</taxon>
        <taxon>Tracheophyta</taxon>
        <taxon>Spermatophyta</taxon>
        <taxon>Magnoliopsida</taxon>
        <taxon>eudicotyledons</taxon>
        <taxon>Gunneridae</taxon>
        <taxon>Pentapetalae</taxon>
        <taxon>asterids</taxon>
        <taxon>lamiids</taxon>
        <taxon>Lamiales</taxon>
        <taxon>Orobanchaceae</taxon>
        <taxon>Orobanchaceae incertae sedis</taxon>
        <taxon>Phtheirospermum</taxon>
    </lineage>
</organism>
<keyword evidence="4" id="KW-1185">Reference proteome</keyword>